<sequence length="111" mass="12682">MIFIGFLLDDDDEDDHHDQDLNNAKNSRRNVLPVTAYKKKYCSTMNIPRVITNARDWDTRPACSIVCSVTMGVDVTKKVSEMTSSIMVRRRLADEVLDVCADRFDVDEIIV</sequence>
<comment type="caution">
    <text evidence="1">The sequence shown here is derived from an EMBL/GenBank/DDBJ whole genome shotgun (WGS) entry which is preliminary data.</text>
</comment>
<name>A0A3M7SH52_BRAPC</name>
<proteinExistence type="predicted"/>
<protein>
    <submittedName>
        <fullName evidence="1">Uncharacterized protein</fullName>
    </submittedName>
</protein>
<gene>
    <name evidence="1" type="ORF">BpHYR1_042193</name>
</gene>
<keyword evidence="2" id="KW-1185">Reference proteome</keyword>
<accession>A0A3M7SH52</accession>
<evidence type="ECO:0000313" key="1">
    <source>
        <dbReference type="EMBL" id="RNA34900.1"/>
    </source>
</evidence>
<evidence type="ECO:0000313" key="2">
    <source>
        <dbReference type="Proteomes" id="UP000276133"/>
    </source>
</evidence>
<dbReference type="Proteomes" id="UP000276133">
    <property type="component" value="Unassembled WGS sequence"/>
</dbReference>
<reference evidence="1 2" key="1">
    <citation type="journal article" date="2018" name="Sci. Rep.">
        <title>Genomic signatures of local adaptation to the degree of environmental predictability in rotifers.</title>
        <authorList>
            <person name="Franch-Gras L."/>
            <person name="Hahn C."/>
            <person name="Garcia-Roger E.M."/>
            <person name="Carmona M.J."/>
            <person name="Serra M."/>
            <person name="Gomez A."/>
        </authorList>
    </citation>
    <scope>NUCLEOTIDE SEQUENCE [LARGE SCALE GENOMIC DNA]</scope>
    <source>
        <strain evidence="1">HYR1</strain>
    </source>
</reference>
<dbReference type="EMBL" id="REGN01001400">
    <property type="protein sequence ID" value="RNA34900.1"/>
    <property type="molecule type" value="Genomic_DNA"/>
</dbReference>
<organism evidence="1 2">
    <name type="scientific">Brachionus plicatilis</name>
    <name type="common">Marine rotifer</name>
    <name type="synonym">Brachionus muelleri</name>
    <dbReference type="NCBI Taxonomy" id="10195"/>
    <lineage>
        <taxon>Eukaryota</taxon>
        <taxon>Metazoa</taxon>
        <taxon>Spiralia</taxon>
        <taxon>Gnathifera</taxon>
        <taxon>Rotifera</taxon>
        <taxon>Eurotatoria</taxon>
        <taxon>Monogononta</taxon>
        <taxon>Pseudotrocha</taxon>
        <taxon>Ploima</taxon>
        <taxon>Brachionidae</taxon>
        <taxon>Brachionus</taxon>
    </lineage>
</organism>
<dbReference type="AlphaFoldDB" id="A0A3M7SH52"/>